<dbReference type="EMBL" id="JAINDJ010000010">
    <property type="protein sequence ID" value="KAG9438823.1"/>
    <property type="molecule type" value="Genomic_DNA"/>
</dbReference>
<name>A0AAV7DRG7_ARIFI</name>
<comment type="caution">
    <text evidence="2">The sequence shown here is derived from an EMBL/GenBank/DDBJ whole genome shotgun (WGS) entry which is preliminary data.</text>
</comment>
<feature type="region of interest" description="Disordered" evidence="1">
    <location>
        <begin position="1"/>
        <end position="55"/>
    </location>
</feature>
<evidence type="ECO:0000256" key="1">
    <source>
        <dbReference type="SAM" id="MobiDB-lite"/>
    </source>
</evidence>
<proteinExistence type="predicted"/>
<gene>
    <name evidence="2" type="ORF">H6P81_021228</name>
</gene>
<feature type="region of interest" description="Disordered" evidence="1">
    <location>
        <begin position="229"/>
        <end position="308"/>
    </location>
</feature>
<reference evidence="2 3" key="1">
    <citation type="submission" date="2021-07" db="EMBL/GenBank/DDBJ databases">
        <title>The Aristolochia fimbriata genome: insights into angiosperm evolution, floral development and chemical biosynthesis.</title>
        <authorList>
            <person name="Jiao Y."/>
        </authorList>
    </citation>
    <scope>NUCLEOTIDE SEQUENCE [LARGE SCALE GENOMIC DNA]</scope>
    <source>
        <strain evidence="2">IBCAS-2021</strain>
        <tissue evidence="2">Leaf</tissue>
    </source>
</reference>
<accession>A0AAV7DRG7</accession>
<feature type="region of interest" description="Disordered" evidence="1">
    <location>
        <begin position="78"/>
        <end position="115"/>
    </location>
</feature>
<organism evidence="2 3">
    <name type="scientific">Aristolochia fimbriata</name>
    <name type="common">White veined hardy Dutchman's pipe vine</name>
    <dbReference type="NCBI Taxonomy" id="158543"/>
    <lineage>
        <taxon>Eukaryota</taxon>
        <taxon>Viridiplantae</taxon>
        <taxon>Streptophyta</taxon>
        <taxon>Embryophyta</taxon>
        <taxon>Tracheophyta</taxon>
        <taxon>Spermatophyta</taxon>
        <taxon>Magnoliopsida</taxon>
        <taxon>Magnoliidae</taxon>
        <taxon>Piperales</taxon>
        <taxon>Aristolochiaceae</taxon>
        <taxon>Aristolochia</taxon>
    </lineage>
</organism>
<keyword evidence="3" id="KW-1185">Reference proteome</keyword>
<dbReference type="AlphaFoldDB" id="A0AAV7DRG7"/>
<feature type="compositionally biased region" description="Basic and acidic residues" evidence="1">
    <location>
        <begin position="78"/>
        <end position="88"/>
    </location>
</feature>
<sequence length="355" mass="38169">MGPGDALGQSADGESRSGRRLGRRPTLVTGAFQARRMIPPADTPPLADRGGWRYDSRTRPRGTCALWRRASWVPHSTRLETRTKESDMCAKPAGAPNPWLHRRPTSRSSGEGFECEHTCRDPKMVNYARRAAEETSGGGPQRYRRGKSLAWTWPRKWMAFFAADPYPPPGNSQASMRIRGRLPQTSGRSPGGAPPVQILVVVANIQMRTLKAKRGKVPCERTCTWPAHRKRSAGGRVQRLEEHRDAAGGVPPRAPLKTGGPKVPPTPGRIITASGLQGKGSRQNGSRTRKGLARGLGTGSQPPTRRAAGGLLEAAPAGAELVVAASAGDGSGTPLWGLPQAPNSRLQNWYGQGES</sequence>
<dbReference type="Proteomes" id="UP000825729">
    <property type="component" value="Unassembled WGS sequence"/>
</dbReference>
<evidence type="ECO:0000313" key="3">
    <source>
        <dbReference type="Proteomes" id="UP000825729"/>
    </source>
</evidence>
<protein>
    <submittedName>
        <fullName evidence="2">Uncharacterized protein</fullName>
    </submittedName>
</protein>
<feature type="compositionally biased region" description="Polar residues" evidence="1">
    <location>
        <begin position="341"/>
        <end position="355"/>
    </location>
</feature>
<feature type="region of interest" description="Disordered" evidence="1">
    <location>
        <begin position="327"/>
        <end position="355"/>
    </location>
</feature>
<evidence type="ECO:0000313" key="2">
    <source>
        <dbReference type="EMBL" id="KAG9438823.1"/>
    </source>
</evidence>